<evidence type="ECO:0000256" key="2">
    <source>
        <dbReference type="SAM" id="Phobius"/>
    </source>
</evidence>
<comment type="similarity">
    <text evidence="1">Belongs to the ERGIC family.</text>
</comment>
<keyword evidence="2" id="KW-0472">Membrane</keyword>
<dbReference type="PANTHER" id="PTHR10984">
    <property type="entry name" value="ENDOPLASMIC RETICULUM-GOLGI INTERMEDIATE COMPARTMENT PROTEIN"/>
    <property type="match status" value="1"/>
</dbReference>
<evidence type="ECO:0000256" key="1">
    <source>
        <dbReference type="ARBA" id="ARBA00005648"/>
    </source>
</evidence>
<dbReference type="Proteomes" id="UP001281761">
    <property type="component" value="Unassembled WGS sequence"/>
</dbReference>
<protein>
    <submittedName>
        <fullName evidence="4">Endoplasmic Reticulum-Golgi Intermediate Compartment (ERGIC)</fullName>
    </submittedName>
</protein>
<keyword evidence="2" id="KW-1133">Transmembrane helix</keyword>
<evidence type="ECO:0000313" key="5">
    <source>
        <dbReference type="Proteomes" id="UP001281761"/>
    </source>
</evidence>
<dbReference type="EMBL" id="JARBJD010000347">
    <property type="protein sequence ID" value="KAK2943430.1"/>
    <property type="molecule type" value="Genomic_DNA"/>
</dbReference>
<sequence length="141" mass="16437">MSLTKTLKRFDVYRKLEDEEYARVQTTSGGLLSLGCLLFSITLFINEFVTWRKPEVKHELSVDQSLFDTFDINFDIIIPHIQCRYLQLKVFDKSGMQQQVLSNTLHFHDLDENGTTLRARPLFGLLFSSSIILWCSKRKSN</sequence>
<evidence type="ECO:0000259" key="3">
    <source>
        <dbReference type="Pfam" id="PF13850"/>
    </source>
</evidence>
<dbReference type="InterPro" id="IPR045888">
    <property type="entry name" value="Erv"/>
</dbReference>
<feature type="transmembrane region" description="Helical" evidence="2">
    <location>
        <begin position="21"/>
        <end position="45"/>
    </location>
</feature>
<accession>A0ABQ9WVC1</accession>
<proteinExistence type="inferred from homology"/>
<reference evidence="4 5" key="1">
    <citation type="journal article" date="2022" name="bioRxiv">
        <title>Genomics of Preaxostyla Flagellates Illuminates Evolutionary Transitions and the Path Towards Mitochondrial Loss.</title>
        <authorList>
            <person name="Novak L.V.F."/>
            <person name="Treitli S.C."/>
            <person name="Pyrih J."/>
            <person name="Halakuc P."/>
            <person name="Pipaliya S.V."/>
            <person name="Vacek V."/>
            <person name="Brzon O."/>
            <person name="Soukal P."/>
            <person name="Eme L."/>
            <person name="Dacks J.B."/>
            <person name="Karnkowska A."/>
            <person name="Elias M."/>
            <person name="Hampl V."/>
        </authorList>
    </citation>
    <scope>NUCLEOTIDE SEQUENCE [LARGE SCALE GENOMIC DNA]</scope>
    <source>
        <strain evidence="4">NAU3</strain>
        <tissue evidence="4">Gut</tissue>
    </source>
</reference>
<gene>
    <name evidence="4" type="ORF">BLNAU_21657</name>
</gene>
<dbReference type="Pfam" id="PF13850">
    <property type="entry name" value="ERGIC_N"/>
    <property type="match status" value="1"/>
</dbReference>
<evidence type="ECO:0000313" key="4">
    <source>
        <dbReference type="EMBL" id="KAK2943430.1"/>
    </source>
</evidence>
<dbReference type="InterPro" id="IPR039542">
    <property type="entry name" value="Erv_N"/>
</dbReference>
<feature type="domain" description="Endoplasmic reticulum vesicle transporter N-terminal" evidence="3">
    <location>
        <begin position="7"/>
        <end position="98"/>
    </location>
</feature>
<keyword evidence="2" id="KW-0812">Transmembrane</keyword>
<comment type="caution">
    <text evidence="4">The sequence shown here is derived from an EMBL/GenBank/DDBJ whole genome shotgun (WGS) entry which is preliminary data.</text>
</comment>
<name>A0ABQ9WVC1_9EUKA</name>
<keyword evidence="5" id="KW-1185">Reference proteome</keyword>
<dbReference type="PANTHER" id="PTHR10984:SF25">
    <property type="entry name" value="ENDOPLASMIC RETICULUM-GOLGI INTERMEDIATE COMPARTMENT PROTEIN 3"/>
    <property type="match status" value="1"/>
</dbReference>
<organism evidence="4 5">
    <name type="scientific">Blattamonas nauphoetae</name>
    <dbReference type="NCBI Taxonomy" id="2049346"/>
    <lineage>
        <taxon>Eukaryota</taxon>
        <taxon>Metamonada</taxon>
        <taxon>Preaxostyla</taxon>
        <taxon>Oxymonadida</taxon>
        <taxon>Blattamonas</taxon>
    </lineage>
</organism>